<keyword evidence="2" id="KW-1185">Reference proteome</keyword>
<name>A0A846MRW9_9BACT</name>
<dbReference type="RefSeq" id="WP_166919926.1">
    <property type="nucleotide sequence ID" value="NZ_JAASRN010000002.1"/>
</dbReference>
<reference evidence="1 2" key="1">
    <citation type="submission" date="2020-03" db="EMBL/GenBank/DDBJ databases">
        <title>Genomic Encyclopedia of Type Strains, Phase IV (KMG-IV): sequencing the most valuable type-strain genomes for metagenomic binning, comparative biology and taxonomic classification.</title>
        <authorList>
            <person name="Goeker M."/>
        </authorList>
    </citation>
    <scope>NUCLEOTIDE SEQUENCE [LARGE SCALE GENOMIC DNA]</scope>
    <source>
        <strain evidence="1 2">DSM 5718</strain>
    </source>
</reference>
<evidence type="ECO:0000313" key="2">
    <source>
        <dbReference type="Proteomes" id="UP000537126"/>
    </source>
</evidence>
<dbReference type="Proteomes" id="UP000537126">
    <property type="component" value="Unassembled WGS sequence"/>
</dbReference>
<organism evidence="1 2">
    <name type="scientific">Thermonema lapsum</name>
    <dbReference type="NCBI Taxonomy" id="28195"/>
    <lineage>
        <taxon>Bacteria</taxon>
        <taxon>Pseudomonadati</taxon>
        <taxon>Bacteroidota</taxon>
        <taxon>Cytophagia</taxon>
        <taxon>Cytophagales</taxon>
        <taxon>Thermonemataceae</taxon>
        <taxon>Thermonema</taxon>
    </lineage>
</organism>
<proteinExistence type="predicted"/>
<evidence type="ECO:0000313" key="1">
    <source>
        <dbReference type="EMBL" id="NIK74344.1"/>
    </source>
</evidence>
<dbReference type="EMBL" id="JAASRN010000002">
    <property type="protein sequence ID" value="NIK74344.1"/>
    <property type="molecule type" value="Genomic_DNA"/>
</dbReference>
<gene>
    <name evidence="1" type="ORF">FHS56_001857</name>
</gene>
<comment type="caution">
    <text evidence="1">The sequence shown here is derived from an EMBL/GenBank/DDBJ whole genome shotgun (WGS) entry which is preliminary data.</text>
</comment>
<dbReference type="AlphaFoldDB" id="A0A846MRW9"/>
<accession>A0A846MRW9</accession>
<protein>
    <submittedName>
        <fullName evidence="1">Uncharacterized protein</fullName>
    </submittedName>
</protein>
<sequence length="121" mass="13750">MIVWVVVSACFPFQDTEEVSKLPLLWHHYVSHHAGSSFFNFLVEHYVKLNHTHQDQGDLEHQKLPMKVHQHEGLQIFFFIPSGGVGRFESPTAINVVSCFASGSGSPRHIARFVFHPPCRA</sequence>